<name>A0A974HN20_XENLA</name>
<reference evidence="2" key="1">
    <citation type="journal article" date="2016" name="Nature">
        <title>Genome evolution in the allotetraploid frog Xenopus laevis.</title>
        <authorList>
            <person name="Session A.M."/>
            <person name="Uno Y."/>
            <person name="Kwon T."/>
            <person name="Chapman J.A."/>
            <person name="Toyoda A."/>
            <person name="Takahashi S."/>
            <person name="Fukui A."/>
            <person name="Hikosaka A."/>
            <person name="Suzuki A."/>
            <person name="Kondo M."/>
            <person name="van Heeringen S.J."/>
            <person name="Quigley I."/>
            <person name="Heinz S."/>
            <person name="Ogino H."/>
            <person name="Ochi H."/>
            <person name="Hellsten U."/>
            <person name="Lyons J.B."/>
            <person name="Simakov O."/>
            <person name="Putnam N."/>
            <person name="Stites J."/>
            <person name="Kuroki Y."/>
            <person name="Tanaka T."/>
            <person name="Michiue T."/>
            <person name="Watanabe M."/>
            <person name="Bogdanovic O."/>
            <person name="Lister R."/>
            <person name="Georgiou G."/>
            <person name="Paranjpe S.S."/>
            <person name="van Kruijsbergen I."/>
            <person name="Shu S."/>
            <person name="Carlson J."/>
            <person name="Kinoshita T."/>
            <person name="Ohta Y."/>
            <person name="Mawaribuchi S."/>
            <person name="Jenkins J."/>
            <person name="Grimwood J."/>
            <person name="Schmutz J."/>
            <person name="Mitros T."/>
            <person name="Mozaffari S.V."/>
            <person name="Suzuki Y."/>
            <person name="Haramoto Y."/>
            <person name="Yamamoto T.S."/>
            <person name="Takagi C."/>
            <person name="Heald R."/>
            <person name="Miller K."/>
            <person name="Haudenschild C."/>
            <person name="Kitzman J."/>
            <person name="Nakayama T."/>
            <person name="Izutsu Y."/>
            <person name="Robert J."/>
            <person name="Fortriede J."/>
            <person name="Burns K."/>
            <person name="Lotay V."/>
            <person name="Karimi K."/>
            <person name="Yasuoka Y."/>
            <person name="Dichmann D.S."/>
            <person name="Flajnik M.F."/>
            <person name="Houston D.W."/>
            <person name="Shendure J."/>
            <person name="DuPasquier L."/>
            <person name="Vize P.D."/>
            <person name="Zorn A.M."/>
            <person name="Ito M."/>
            <person name="Marcotte E.M."/>
            <person name="Wallingford J.B."/>
            <person name="Ito Y."/>
            <person name="Asashima M."/>
            <person name="Ueno N."/>
            <person name="Matsuda Y."/>
            <person name="Veenstra G.J."/>
            <person name="Fujiyama A."/>
            <person name="Harland R.M."/>
            <person name="Taira M."/>
            <person name="Rokhsar D.S."/>
        </authorList>
    </citation>
    <scope>NUCLEOTIDE SEQUENCE [LARGE SCALE GENOMIC DNA]</scope>
    <source>
        <strain evidence="2">J</strain>
    </source>
</reference>
<dbReference type="EMBL" id="CM004472">
    <property type="protein sequence ID" value="OCT83701.1"/>
    <property type="molecule type" value="Genomic_DNA"/>
</dbReference>
<dbReference type="AlphaFoldDB" id="A0A974HN20"/>
<evidence type="ECO:0000313" key="1">
    <source>
        <dbReference type="EMBL" id="OCT83701.1"/>
    </source>
</evidence>
<evidence type="ECO:0000313" key="2">
    <source>
        <dbReference type="Proteomes" id="UP000694892"/>
    </source>
</evidence>
<dbReference type="Proteomes" id="UP000694892">
    <property type="component" value="Chromosome 4L"/>
</dbReference>
<proteinExistence type="predicted"/>
<gene>
    <name evidence="1" type="ORF">XELAEV_18021843mg</name>
</gene>
<protein>
    <submittedName>
        <fullName evidence="1">Uncharacterized protein</fullName>
    </submittedName>
</protein>
<accession>A0A974HN20</accession>
<organism evidence="1 2">
    <name type="scientific">Xenopus laevis</name>
    <name type="common">African clawed frog</name>
    <dbReference type="NCBI Taxonomy" id="8355"/>
    <lineage>
        <taxon>Eukaryota</taxon>
        <taxon>Metazoa</taxon>
        <taxon>Chordata</taxon>
        <taxon>Craniata</taxon>
        <taxon>Vertebrata</taxon>
        <taxon>Euteleostomi</taxon>
        <taxon>Amphibia</taxon>
        <taxon>Batrachia</taxon>
        <taxon>Anura</taxon>
        <taxon>Pipoidea</taxon>
        <taxon>Pipidae</taxon>
        <taxon>Xenopodinae</taxon>
        <taxon>Xenopus</taxon>
        <taxon>Xenopus</taxon>
    </lineage>
</organism>
<sequence>MTTAKVLCWGITSKKSRHLVAAPTMHWVCTNRELHNSEHVAAAANRDKEYSHEYLIRAELQYNTIVRNRRRD</sequence>